<evidence type="ECO:0000313" key="4">
    <source>
        <dbReference type="Proteomes" id="UP000622797"/>
    </source>
</evidence>
<keyword evidence="2" id="KW-0732">Signal</keyword>
<dbReference type="OrthoDB" id="5041158at2759"/>
<reference evidence="3" key="2">
    <citation type="submission" date="2020-05" db="EMBL/GenBank/DDBJ databases">
        <authorList>
            <person name="Kim H.-S."/>
            <person name="Proctor R.H."/>
            <person name="Brown D.W."/>
        </authorList>
    </citation>
    <scope>NUCLEOTIDE SEQUENCE</scope>
    <source>
        <strain evidence="3">NRRL 20472</strain>
    </source>
</reference>
<feature type="signal peptide" evidence="2">
    <location>
        <begin position="1"/>
        <end position="18"/>
    </location>
</feature>
<feature type="compositionally biased region" description="Low complexity" evidence="1">
    <location>
        <begin position="192"/>
        <end position="229"/>
    </location>
</feature>
<feature type="region of interest" description="Disordered" evidence="1">
    <location>
        <begin position="192"/>
        <end position="241"/>
    </location>
</feature>
<keyword evidence="4" id="KW-1185">Reference proteome</keyword>
<reference evidence="3" key="1">
    <citation type="journal article" date="2020" name="BMC Genomics">
        <title>Correction to: Identification and distribution of gene clusters required for synthesis of sphingolipid metabolism inhibitors in diverse species of the filamentous fungus Fusarium.</title>
        <authorList>
            <person name="Kim H.S."/>
            <person name="Lohmar J.M."/>
            <person name="Busman M."/>
            <person name="Brown D.W."/>
            <person name="Naumann T.A."/>
            <person name="Divon H.H."/>
            <person name="Lysoe E."/>
            <person name="Uhlig S."/>
            <person name="Proctor R.H."/>
        </authorList>
    </citation>
    <scope>NUCLEOTIDE SEQUENCE</scope>
    <source>
        <strain evidence="3">NRRL 20472</strain>
    </source>
</reference>
<protein>
    <submittedName>
        <fullName evidence="3">Uncharacterized protein</fullName>
    </submittedName>
</protein>
<dbReference type="AlphaFoldDB" id="A0A8H4X8T2"/>
<accession>A0A8H4X8T2</accession>
<evidence type="ECO:0000256" key="2">
    <source>
        <dbReference type="SAM" id="SignalP"/>
    </source>
</evidence>
<feature type="chain" id="PRO_5034299919" evidence="2">
    <location>
        <begin position="19"/>
        <end position="241"/>
    </location>
</feature>
<proteinExistence type="predicted"/>
<name>A0A8H4X8T2_9HYPO</name>
<dbReference type="Proteomes" id="UP000622797">
    <property type="component" value="Unassembled WGS sequence"/>
</dbReference>
<dbReference type="EMBL" id="JABEXW010000368">
    <property type="protein sequence ID" value="KAF4965161.1"/>
    <property type="molecule type" value="Genomic_DNA"/>
</dbReference>
<organism evidence="3 4">
    <name type="scientific">Fusarium sarcochroum</name>
    <dbReference type="NCBI Taxonomy" id="1208366"/>
    <lineage>
        <taxon>Eukaryota</taxon>
        <taxon>Fungi</taxon>
        <taxon>Dikarya</taxon>
        <taxon>Ascomycota</taxon>
        <taxon>Pezizomycotina</taxon>
        <taxon>Sordariomycetes</taxon>
        <taxon>Hypocreomycetidae</taxon>
        <taxon>Hypocreales</taxon>
        <taxon>Nectriaceae</taxon>
        <taxon>Fusarium</taxon>
        <taxon>Fusarium lateritium species complex</taxon>
    </lineage>
</organism>
<evidence type="ECO:0000256" key="1">
    <source>
        <dbReference type="SAM" id="MobiDB-lite"/>
    </source>
</evidence>
<evidence type="ECO:0000313" key="3">
    <source>
        <dbReference type="EMBL" id="KAF4965161.1"/>
    </source>
</evidence>
<comment type="caution">
    <text evidence="3">The sequence shown here is derived from an EMBL/GenBank/DDBJ whole genome shotgun (WGS) entry which is preliminary data.</text>
</comment>
<gene>
    <name evidence="3" type="ORF">FSARC_7028</name>
</gene>
<sequence length="241" mass="26855">MLFSTFFFVSSLFLSANATFQLYDAQGKTDACSFALADKIVCDHRISRFFEGGWQGAIRSKIIMEMICTETCELSLQYWHQQVDETCSGKKEWGGQMWNGFNQTCDTDAKTEEYCNDIIGDFPQTPKGEELPKKYLCEPCYARRLFMVDLSKTGPDKDKFADQRERVRKECPELITGPHLFPYREALRANHSEASSGAASATESADQTTASSTITTSSETTSSDSDTSSEPNAAGKLERGP</sequence>